<name>A0A559J8W3_9BACL</name>
<dbReference type="RefSeq" id="WP_144706424.1">
    <property type="nucleotide sequence ID" value="NZ_VNJJ01000017.1"/>
</dbReference>
<keyword evidence="4" id="KW-1185">Reference proteome</keyword>
<dbReference type="SUPFAM" id="SSF89946">
    <property type="entry name" value="Hypothetical protein VC0424"/>
    <property type="match status" value="1"/>
</dbReference>
<feature type="domain" description="Regulator of ribonuclease activity B" evidence="2">
    <location>
        <begin position="144"/>
        <end position="239"/>
    </location>
</feature>
<evidence type="ECO:0000259" key="1">
    <source>
        <dbReference type="Pfam" id="PF05117"/>
    </source>
</evidence>
<dbReference type="EMBL" id="VNJJ01000017">
    <property type="protein sequence ID" value="TVX96314.1"/>
    <property type="molecule type" value="Genomic_DNA"/>
</dbReference>
<dbReference type="InterPro" id="IPR036701">
    <property type="entry name" value="RraB-like_sf"/>
</dbReference>
<dbReference type="Pfam" id="PF05117">
    <property type="entry name" value="DUF695"/>
    <property type="match status" value="1"/>
</dbReference>
<feature type="domain" description="DUF695" evidence="1">
    <location>
        <begin position="3"/>
        <end position="134"/>
    </location>
</feature>
<accession>A0A559J8W3</accession>
<sequence length="260" mass="30773">MSDNWNTYLTVIDNKPASFMLDMEPWKDGSNEMFVYLYRLSVTLNEPNENGLTCDKEATKLYEIEDSIHDALDSHYMFVGRITTNGRRDFYYYTDVIEASKLEHLAETNLENYSYHFSRIEEQNPGAFYYEFLYPQKSEMQRMINRQIVNKLNELGDILDKPRTVNHWIYFNSSESSHLFMEKVQKDGFLIEDQDSQDVKIRLRISRNDCVDFHSIGDVTDYLVNAAQEFHGEYDGWETKVFKEPESLFSGLKRIFKRGK</sequence>
<dbReference type="Pfam" id="PF06877">
    <property type="entry name" value="RraB"/>
    <property type="match status" value="1"/>
</dbReference>
<evidence type="ECO:0000313" key="3">
    <source>
        <dbReference type="EMBL" id="TVX96314.1"/>
    </source>
</evidence>
<organism evidence="3 4">
    <name type="scientific">Cohnella terricola</name>
    <dbReference type="NCBI Taxonomy" id="1289167"/>
    <lineage>
        <taxon>Bacteria</taxon>
        <taxon>Bacillati</taxon>
        <taxon>Bacillota</taxon>
        <taxon>Bacilli</taxon>
        <taxon>Bacillales</taxon>
        <taxon>Paenibacillaceae</taxon>
        <taxon>Cohnella</taxon>
    </lineage>
</organism>
<comment type="caution">
    <text evidence="3">The sequence shown here is derived from an EMBL/GenBank/DDBJ whole genome shotgun (WGS) entry which is preliminary data.</text>
</comment>
<protein>
    <submittedName>
        <fullName evidence="3">DUF695 domain-containing protein</fullName>
    </submittedName>
</protein>
<dbReference type="AlphaFoldDB" id="A0A559J8W3"/>
<gene>
    <name evidence="3" type="ORF">FPZ45_21660</name>
</gene>
<dbReference type="Proteomes" id="UP000316330">
    <property type="component" value="Unassembled WGS sequence"/>
</dbReference>
<reference evidence="3 4" key="1">
    <citation type="submission" date="2019-07" db="EMBL/GenBank/DDBJ databases">
        <authorList>
            <person name="Kim J."/>
        </authorList>
    </citation>
    <scope>NUCLEOTIDE SEQUENCE [LARGE SCALE GENOMIC DNA]</scope>
    <source>
        <strain evidence="3 4">G13</strain>
    </source>
</reference>
<dbReference type="InterPro" id="IPR016097">
    <property type="entry name" value="DUF695"/>
</dbReference>
<evidence type="ECO:0000313" key="4">
    <source>
        <dbReference type="Proteomes" id="UP000316330"/>
    </source>
</evidence>
<dbReference type="Gene3D" id="3.30.70.970">
    <property type="entry name" value="RraB-like"/>
    <property type="match status" value="1"/>
</dbReference>
<dbReference type="InterPro" id="IPR009671">
    <property type="entry name" value="RraB_dom"/>
</dbReference>
<proteinExistence type="predicted"/>
<evidence type="ECO:0000259" key="2">
    <source>
        <dbReference type="Pfam" id="PF06877"/>
    </source>
</evidence>
<dbReference type="OrthoDB" id="7839302at2"/>